<dbReference type="Gene3D" id="3.40.930.10">
    <property type="entry name" value="Mannitol-specific EII, Chain A"/>
    <property type="match status" value="1"/>
</dbReference>
<evidence type="ECO:0000256" key="6">
    <source>
        <dbReference type="ARBA" id="ARBA00022683"/>
    </source>
</evidence>
<comment type="caution">
    <text evidence="13">The sequence shown here is derived from an EMBL/GenBank/DDBJ whole genome shotgun (WGS) entry which is preliminary data.</text>
</comment>
<evidence type="ECO:0000256" key="9">
    <source>
        <dbReference type="ARBA" id="ARBA00041175"/>
    </source>
</evidence>
<dbReference type="PROSITE" id="PS51094">
    <property type="entry name" value="PTS_EIIA_TYPE_2"/>
    <property type="match status" value="1"/>
</dbReference>
<keyword evidence="4" id="KW-0597">Phosphoprotein</keyword>
<dbReference type="SUPFAM" id="SSF55804">
    <property type="entry name" value="Phoshotransferase/anion transport protein"/>
    <property type="match status" value="1"/>
</dbReference>
<evidence type="ECO:0000313" key="13">
    <source>
        <dbReference type="EMBL" id="GAA2412644.1"/>
    </source>
</evidence>
<evidence type="ECO:0000256" key="5">
    <source>
        <dbReference type="ARBA" id="ARBA00022679"/>
    </source>
</evidence>
<evidence type="ECO:0000256" key="4">
    <source>
        <dbReference type="ARBA" id="ARBA00022553"/>
    </source>
</evidence>
<evidence type="ECO:0000256" key="3">
    <source>
        <dbReference type="ARBA" id="ARBA00022490"/>
    </source>
</evidence>
<dbReference type="InterPro" id="IPR002178">
    <property type="entry name" value="PTS_EIIA_type-2_dom"/>
</dbReference>
<keyword evidence="5" id="KW-0808">Transferase</keyword>
<keyword evidence="3" id="KW-0963">Cytoplasm</keyword>
<dbReference type="PANTHER" id="PTHR36203:SF1">
    <property type="entry name" value="ASCORBATE-SPECIFIC PTS SYSTEM EIIA COMPONENT"/>
    <property type="match status" value="1"/>
</dbReference>
<feature type="region of interest" description="Disordered" evidence="11">
    <location>
        <begin position="144"/>
        <end position="166"/>
    </location>
</feature>
<comment type="function">
    <text evidence="8">The phosphoenolpyruvate-dependent sugar phosphotransferase system (sugar PTS), a major carbohydrate active transport system, catalyzes the phosphorylation of incoming sugar substrates concomitantly with their translocation across the cell membrane. The enzyme II UlaABC PTS system is involved in ascorbate transport.</text>
</comment>
<comment type="subcellular location">
    <subcellularLocation>
        <location evidence="1">Cytoplasm</location>
    </subcellularLocation>
</comment>
<feature type="compositionally biased region" description="Gly residues" evidence="11">
    <location>
        <begin position="156"/>
        <end position="166"/>
    </location>
</feature>
<evidence type="ECO:0000313" key="14">
    <source>
        <dbReference type="Proteomes" id="UP001501231"/>
    </source>
</evidence>
<evidence type="ECO:0000256" key="8">
    <source>
        <dbReference type="ARBA" id="ARBA00037387"/>
    </source>
</evidence>
<gene>
    <name evidence="13" type="ORF">GCM10010191_22730</name>
</gene>
<reference evidence="13 14" key="1">
    <citation type="journal article" date="2019" name="Int. J. Syst. Evol. Microbiol.">
        <title>The Global Catalogue of Microorganisms (GCM) 10K type strain sequencing project: providing services to taxonomists for standard genome sequencing and annotation.</title>
        <authorList>
            <consortium name="The Broad Institute Genomics Platform"/>
            <consortium name="The Broad Institute Genome Sequencing Center for Infectious Disease"/>
            <person name="Wu L."/>
            <person name="Ma J."/>
        </authorList>
    </citation>
    <scope>NUCLEOTIDE SEQUENCE [LARGE SCALE GENOMIC DNA]</scope>
    <source>
        <strain evidence="13 14">JCM 3325</strain>
    </source>
</reference>
<dbReference type="Pfam" id="PF00359">
    <property type="entry name" value="PTS_EIIA_2"/>
    <property type="match status" value="1"/>
</dbReference>
<keyword evidence="14" id="KW-1185">Reference proteome</keyword>
<dbReference type="EMBL" id="BAAARW010000008">
    <property type="protein sequence ID" value="GAA2412644.1"/>
    <property type="molecule type" value="Genomic_DNA"/>
</dbReference>
<evidence type="ECO:0000256" key="2">
    <source>
        <dbReference type="ARBA" id="ARBA00022448"/>
    </source>
</evidence>
<evidence type="ECO:0000256" key="10">
    <source>
        <dbReference type="ARBA" id="ARBA00042072"/>
    </source>
</evidence>
<organism evidence="13 14">
    <name type="scientific">Actinomadura vinacea</name>
    <dbReference type="NCBI Taxonomy" id="115336"/>
    <lineage>
        <taxon>Bacteria</taxon>
        <taxon>Bacillati</taxon>
        <taxon>Actinomycetota</taxon>
        <taxon>Actinomycetes</taxon>
        <taxon>Streptosporangiales</taxon>
        <taxon>Thermomonosporaceae</taxon>
        <taxon>Actinomadura</taxon>
    </lineage>
</organism>
<evidence type="ECO:0000256" key="11">
    <source>
        <dbReference type="SAM" id="MobiDB-lite"/>
    </source>
</evidence>
<dbReference type="RefSeq" id="WP_344588702.1">
    <property type="nucleotide sequence ID" value="NZ_BAAARW010000008.1"/>
</dbReference>
<feature type="domain" description="PTS EIIA type-2" evidence="12">
    <location>
        <begin position="1"/>
        <end position="149"/>
    </location>
</feature>
<evidence type="ECO:0000256" key="1">
    <source>
        <dbReference type="ARBA" id="ARBA00004496"/>
    </source>
</evidence>
<sequence>MTAAGAAVGAREGVRAAGWREAVEEAAQVLVGMGVAGEGYPGACARVVEQNGPYIVLTKGLALVHARPEDGGLGVGVAATRLAAPVEFGHPDNDPVDLLLAFCTPDADAHVSSLSAVARALSAGLADRLRAAAGRAEMAAELERALRKEAPPPGTPGQGPGEGGAD</sequence>
<protein>
    <recommendedName>
        <fullName evidence="9">Ascorbate-specific PTS system EIIA component</fullName>
    </recommendedName>
    <alternativeName>
        <fullName evidence="10">Ascorbate-specific phosphotransferase enzyme IIA component</fullName>
    </alternativeName>
</protein>
<dbReference type="InterPro" id="IPR016152">
    <property type="entry name" value="PTrfase/Anion_transptr"/>
</dbReference>
<name>A0ABN3IUA7_9ACTN</name>
<dbReference type="Proteomes" id="UP001501231">
    <property type="component" value="Unassembled WGS sequence"/>
</dbReference>
<keyword evidence="6" id="KW-0598">Phosphotransferase system</keyword>
<accession>A0ABN3IUA7</accession>
<evidence type="ECO:0000259" key="12">
    <source>
        <dbReference type="PROSITE" id="PS51094"/>
    </source>
</evidence>
<dbReference type="InterPro" id="IPR051351">
    <property type="entry name" value="Ascorbate-PTS_EIIA_comp"/>
</dbReference>
<keyword evidence="7" id="KW-0418">Kinase</keyword>
<evidence type="ECO:0000256" key="7">
    <source>
        <dbReference type="ARBA" id="ARBA00022777"/>
    </source>
</evidence>
<proteinExistence type="predicted"/>
<dbReference type="PANTHER" id="PTHR36203">
    <property type="entry name" value="ASCORBATE-SPECIFIC PTS SYSTEM EIIA COMPONENT"/>
    <property type="match status" value="1"/>
</dbReference>
<keyword evidence="2" id="KW-0813">Transport</keyword>